<dbReference type="AlphaFoldDB" id="A0A1V9ACL5"/>
<organism evidence="2 3">
    <name type="scientific">Saccharomonospora piscinae</name>
    <dbReference type="NCBI Taxonomy" id="687388"/>
    <lineage>
        <taxon>Bacteria</taxon>
        <taxon>Bacillati</taxon>
        <taxon>Actinomycetota</taxon>
        <taxon>Actinomycetes</taxon>
        <taxon>Pseudonocardiales</taxon>
        <taxon>Pseudonocardiaceae</taxon>
        <taxon>Saccharomonospora</taxon>
    </lineage>
</organism>
<dbReference type="RefSeq" id="WP_081190288.1">
    <property type="nucleotide sequence ID" value="NZ_MWIH01000002.1"/>
</dbReference>
<comment type="caution">
    <text evidence="2">The sequence shown here is derived from an EMBL/GenBank/DDBJ whole genome shotgun (WGS) entry which is preliminary data.</text>
</comment>
<dbReference type="STRING" id="1962155.B1813_01980"/>
<accession>A0A1V9ACL5</accession>
<protein>
    <submittedName>
        <fullName evidence="2">Uncharacterized protein</fullName>
    </submittedName>
</protein>
<evidence type="ECO:0000256" key="1">
    <source>
        <dbReference type="SAM" id="MobiDB-lite"/>
    </source>
</evidence>
<gene>
    <name evidence="2" type="ORF">B1813_01980</name>
</gene>
<dbReference type="Proteomes" id="UP000192591">
    <property type="component" value="Unassembled WGS sequence"/>
</dbReference>
<dbReference type="EMBL" id="MWIH01000002">
    <property type="protein sequence ID" value="OQO94865.1"/>
    <property type="molecule type" value="Genomic_DNA"/>
</dbReference>
<feature type="region of interest" description="Disordered" evidence="1">
    <location>
        <begin position="134"/>
        <end position="158"/>
    </location>
</feature>
<name>A0A1V9ACL5_SACPI</name>
<evidence type="ECO:0000313" key="2">
    <source>
        <dbReference type="EMBL" id="OQO94865.1"/>
    </source>
</evidence>
<sequence>MAGFDAVPDELRETAGRIGDAVGGVAGLMWQGPSGDYGHSGVQAAWGAFIEQLRAQVEALRDKADEFGGELGQAANRYLDTEAETNSTLAGLGGLLEQQSGALGAAAGGVAGGALGGGIGAALGGAAGGALGGSIGNALDTGAPSSAPGGSEHGGTEN</sequence>
<proteinExistence type="predicted"/>
<evidence type="ECO:0000313" key="3">
    <source>
        <dbReference type="Proteomes" id="UP000192591"/>
    </source>
</evidence>
<keyword evidence="3" id="KW-1185">Reference proteome</keyword>
<reference evidence="2 3" key="1">
    <citation type="submission" date="2017-02" db="EMBL/GenBank/DDBJ databases">
        <title>Draft genome of Saccharomonospora sp. 154.</title>
        <authorList>
            <person name="Alonso-Carmona G.S."/>
            <person name="De La Haba R."/>
            <person name="Vera-Gargallo B."/>
            <person name="Sandoval-Trujillo A.H."/>
            <person name="Ramirez-Duran N."/>
            <person name="Ventosa A."/>
        </authorList>
    </citation>
    <scope>NUCLEOTIDE SEQUENCE [LARGE SCALE GENOMIC DNA]</scope>
    <source>
        <strain evidence="2 3">LRS4.154</strain>
    </source>
</reference>